<sequence>MLSAGIYFTEFIFYFRCAFINTQKGFNIPIINTQTSVVGFLIFSSFVISIISIYISREYYLMEWRCKIVRSPSKSIFSFKIKNDTNTIILRCVVIFSVFFSGPLTTYLLLIRLSDYQSKVYFLLQLMAFVICLYSCGKNYKSTLHLYRDDYRKSFHKLLLVCMTLHLYICVDTIFISSSFSPIFYIKQNSALLDDEDGGTVWFIPHIKIDRTEKIYTPDENANSFALMTGYHEDVYNISRSISLDLRSRSLKYLDLWGQSIPRVWAHDSDLSGANLSFARLMGTNFVNTNLHGVNFSMSVLDGSSFFNSNIESVIFNNTHLIGSIFSDTQIRNSILIGSTFLGSQFYGSNIEHSKLYDNDFNAIGLFDSSFSLNNFSNQKISYVFTSGEANDNTGKVFKKDEIIAKEKLSKYFCTGHELSITKKFSLYSILSGYNLTNERYAENIHDYFNKDGCRYVRQFTSKIMDDSI</sequence>
<protein>
    <recommendedName>
        <fullName evidence="5">Pentapeptide repeat-containing protein</fullName>
    </recommendedName>
</protein>
<dbReference type="EMBL" id="AGVO01000050">
    <property type="protein sequence ID" value="EHI52041.1"/>
    <property type="molecule type" value="Genomic_DNA"/>
</dbReference>
<keyword evidence="4" id="KW-1185">Reference proteome</keyword>
<gene>
    <name evidence="3" type="ORF">IYQ_13753</name>
</gene>
<feature type="transmembrane region" description="Helical" evidence="2">
    <location>
        <begin position="120"/>
        <end position="137"/>
    </location>
</feature>
<dbReference type="InterPro" id="IPR001646">
    <property type="entry name" value="5peptide_repeat"/>
</dbReference>
<keyword evidence="1" id="KW-0677">Repeat</keyword>
<keyword evidence="2" id="KW-1133">Transmembrane helix</keyword>
<name>A0ABP2MZA8_AERSS</name>
<keyword evidence="2" id="KW-0472">Membrane</keyword>
<dbReference type="PANTHER" id="PTHR47485">
    <property type="entry name" value="THYLAKOID LUMENAL 17.4 KDA PROTEIN, CHLOROPLASTIC"/>
    <property type="match status" value="1"/>
</dbReference>
<proteinExistence type="predicted"/>
<feature type="transmembrane region" description="Helical" evidence="2">
    <location>
        <begin position="37"/>
        <end position="55"/>
    </location>
</feature>
<reference evidence="3 4" key="1">
    <citation type="journal article" date="2012" name="Front. Microbiol.">
        <title>Draft Genome Sequence of the Virulent Strain 01-B526 of the Fish Pathogen Aeromonas salmonicida.</title>
        <authorList>
            <person name="Charette S.J."/>
            <person name="Brochu F."/>
            <person name="Boyle B."/>
            <person name="Filion G."/>
            <person name="Tanaka K.H."/>
            <person name="Derome N."/>
        </authorList>
    </citation>
    <scope>NUCLEOTIDE SEQUENCE [LARGE SCALE GENOMIC DNA]</scope>
    <source>
        <strain evidence="3 4">01-B526</strain>
    </source>
</reference>
<evidence type="ECO:0000256" key="2">
    <source>
        <dbReference type="SAM" id="Phobius"/>
    </source>
</evidence>
<comment type="caution">
    <text evidence="3">The sequence shown here is derived from an EMBL/GenBank/DDBJ whole genome shotgun (WGS) entry which is preliminary data.</text>
</comment>
<keyword evidence="2" id="KW-0812">Transmembrane</keyword>
<evidence type="ECO:0000313" key="4">
    <source>
        <dbReference type="Proteomes" id="UP000006428"/>
    </source>
</evidence>
<dbReference type="Gene3D" id="2.160.20.80">
    <property type="entry name" value="E3 ubiquitin-protein ligase SopA"/>
    <property type="match status" value="1"/>
</dbReference>
<evidence type="ECO:0008006" key="5">
    <source>
        <dbReference type="Google" id="ProtNLM"/>
    </source>
</evidence>
<dbReference type="Pfam" id="PF00805">
    <property type="entry name" value="Pentapeptide"/>
    <property type="match status" value="2"/>
</dbReference>
<organism evidence="3 4">
    <name type="scientific">Aeromonas salmonicida subsp. salmonicida 01-B526</name>
    <dbReference type="NCBI Taxonomy" id="1076135"/>
    <lineage>
        <taxon>Bacteria</taxon>
        <taxon>Pseudomonadati</taxon>
        <taxon>Pseudomonadota</taxon>
        <taxon>Gammaproteobacteria</taxon>
        <taxon>Aeromonadales</taxon>
        <taxon>Aeromonadaceae</taxon>
        <taxon>Aeromonas</taxon>
    </lineage>
</organism>
<feature type="transmembrane region" description="Helical" evidence="2">
    <location>
        <begin position="88"/>
        <end position="108"/>
    </location>
</feature>
<evidence type="ECO:0000256" key="1">
    <source>
        <dbReference type="ARBA" id="ARBA00022737"/>
    </source>
</evidence>
<dbReference type="SUPFAM" id="SSF141571">
    <property type="entry name" value="Pentapeptide repeat-like"/>
    <property type="match status" value="1"/>
</dbReference>
<accession>A0ABP2MZA8</accession>
<evidence type="ECO:0000313" key="3">
    <source>
        <dbReference type="EMBL" id="EHI52041.1"/>
    </source>
</evidence>
<feature type="transmembrane region" description="Helical" evidence="2">
    <location>
        <begin position="158"/>
        <end position="180"/>
    </location>
</feature>
<dbReference type="Proteomes" id="UP000006428">
    <property type="component" value="Unassembled WGS sequence"/>
</dbReference>
<dbReference type="PANTHER" id="PTHR47485:SF1">
    <property type="entry name" value="THYLAKOID LUMENAL 17.4 KDA PROTEIN, CHLOROPLASTIC"/>
    <property type="match status" value="1"/>
</dbReference>